<dbReference type="Pfam" id="PF04082">
    <property type="entry name" value="Fungal_trans"/>
    <property type="match status" value="1"/>
</dbReference>
<dbReference type="AlphaFoldDB" id="A0A0F8A3E7"/>
<dbReference type="CDD" id="cd12148">
    <property type="entry name" value="fungal_TF_MHR"/>
    <property type="match status" value="1"/>
</dbReference>
<dbReference type="InterPro" id="IPR007219">
    <property type="entry name" value="XnlR_reg_dom"/>
</dbReference>
<evidence type="ECO:0000256" key="2">
    <source>
        <dbReference type="ARBA" id="ARBA00022723"/>
    </source>
</evidence>
<feature type="domain" description="Zn(2)-C6 fungal-type" evidence="5">
    <location>
        <begin position="14"/>
        <end position="45"/>
    </location>
</feature>
<dbReference type="PROSITE" id="PS50048">
    <property type="entry name" value="ZN2_CY6_FUNGAL_2"/>
    <property type="match status" value="1"/>
</dbReference>
<dbReference type="GO" id="GO:0008270">
    <property type="term" value="F:zinc ion binding"/>
    <property type="evidence" value="ECO:0007669"/>
    <property type="project" value="InterPro"/>
</dbReference>
<dbReference type="Proteomes" id="UP000054481">
    <property type="component" value="Unassembled WGS sequence"/>
</dbReference>
<keyword evidence="7" id="KW-1185">Reference proteome</keyword>
<dbReference type="SMART" id="SM00066">
    <property type="entry name" value="GAL4"/>
    <property type="match status" value="1"/>
</dbReference>
<dbReference type="EMBL" id="KQ030564">
    <property type="protein sequence ID" value="KJZ71699.1"/>
    <property type="molecule type" value="Genomic_DNA"/>
</dbReference>
<dbReference type="Gene3D" id="4.10.240.10">
    <property type="entry name" value="Zn(2)-C6 fungal-type DNA-binding domain"/>
    <property type="match status" value="1"/>
</dbReference>
<feature type="compositionally biased region" description="Basic and acidic residues" evidence="4">
    <location>
        <begin position="62"/>
        <end position="73"/>
    </location>
</feature>
<evidence type="ECO:0000256" key="1">
    <source>
        <dbReference type="ARBA" id="ARBA00004123"/>
    </source>
</evidence>
<dbReference type="SUPFAM" id="SSF57701">
    <property type="entry name" value="Zn2/Cys6 DNA-binding domain"/>
    <property type="match status" value="1"/>
</dbReference>
<protein>
    <recommendedName>
        <fullName evidence="5">Zn(2)-C6 fungal-type domain-containing protein</fullName>
    </recommendedName>
</protein>
<evidence type="ECO:0000313" key="6">
    <source>
        <dbReference type="EMBL" id="KJZ71699.1"/>
    </source>
</evidence>
<dbReference type="GO" id="GO:0005634">
    <property type="term" value="C:nucleus"/>
    <property type="evidence" value="ECO:0007669"/>
    <property type="project" value="UniProtKB-SubCell"/>
</dbReference>
<evidence type="ECO:0000256" key="4">
    <source>
        <dbReference type="SAM" id="MobiDB-lite"/>
    </source>
</evidence>
<comment type="subcellular location">
    <subcellularLocation>
        <location evidence="1">Nucleus</location>
    </subcellularLocation>
</comment>
<evidence type="ECO:0000256" key="3">
    <source>
        <dbReference type="ARBA" id="ARBA00023242"/>
    </source>
</evidence>
<name>A0A0F8A3E7_9HYPO</name>
<proteinExistence type="predicted"/>
<dbReference type="PANTHER" id="PTHR31001:SF84">
    <property type="entry name" value="FUNGAL SPECIFIC TRANSCRIPTION FACTOR"/>
    <property type="match status" value="1"/>
</dbReference>
<accession>A0A0F8A3E7</accession>
<keyword evidence="2" id="KW-0479">Metal-binding</keyword>
<dbReference type="PANTHER" id="PTHR31001">
    <property type="entry name" value="UNCHARACTERIZED TRANSCRIPTIONAL REGULATORY PROTEIN"/>
    <property type="match status" value="1"/>
</dbReference>
<keyword evidence="3" id="KW-0539">Nucleus</keyword>
<sequence length="708" mass="80014">MGDSPQETGHNRSACTECQRRKQKCNRVWPCNHCQKRKVADKCHFGQGPLAHDKTGGGSVETGRKRQLSHEDITDSSDTNPWDDGESGFEALGYTASHLFSGLLSLERRVKSSARKQTQDYMEVASCPQLERTLHVLPPRPYTDSLVQNFLNNVNYHYYIIYPPSFLDDYRAWWASRSENKPLSLQWTCLLLMVCACSAQYTDVELQHKLENDLNATTKSLAECYHHAARELHSVIPVGNNHLLSVQSLLHSCYWYKSKGRFIECWHVLSAAIREAQELGINQEHVTGPLSEFEHEMRRRVWCILDTWDWQISALLSRPVIIDRTECQVGLPNLKLEGYSPSPLLHMKLLSELITQLARRFGVTKNVITPAEVREYQAMIETWMSTFPPTYAFEHPDQSADAQRPWIVLHRHQLHTMAYSMLLEPIRPYLARPMTANTAPAELQIRSNGIDYCLRLMSALYAFFNHVYPRDAKYHYVLFCIFDLAAILCSTVMHDEDKSTPRRDEILGAIDGAVAMLRRLNDATKMAKASYDVLLRVSQRVIQSCTSPPPDSAPNHARRRKMPMATGLAVTPPSATKVDLAQPNVRPPNPYVAYNTMHSKHGVLVSHSPSTDKTSPDPIHASPPLAGPAPLPNNSMTMEGPMVLASSPIGPMGVHEHAQPATYLHMTPPTEVMYQPLEFGNITQQELGDLATLWNYESLNLDFISPQT</sequence>
<dbReference type="SMART" id="SM00906">
    <property type="entry name" value="Fungal_trans"/>
    <property type="match status" value="1"/>
</dbReference>
<dbReference type="GO" id="GO:0000981">
    <property type="term" value="F:DNA-binding transcription factor activity, RNA polymerase II-specific"/>
    <property type="evidence" value="ECO:0007669"/>
    <property type="project" value="InterPro"/>
</dbReference>
<reference evidence="6 7" key="1">
    <citation type="journal article" date="2014" name="Genome Biol. Evol.">
        <title>Comparative genomics and transcriptomics analyses reveal divergent lifestyle features of nematode endoparasitic fungus Hirsutella minnesotensis.</title>
        <authorList>
            <person name="Lai Y."/>
            <person name="Liu K."/>
            <person name="Zhang X."/>
            <person name="Zhang X."/>
            <person name="Li K."/>
            <person name="Wang N."/>
            <person name="Shu C."/>
            <person name="Wu Y."/>
            <person name="Wang C."/>
            <person name="Bushley K.E."/>
            <person name="Xiang M."/>
            <person name="Liu X."/>
        </authorList>
    </citation>
    <scope>NUCLEOTIDE SEQUENCE [LARGE SCALE GENOMIC DNA]</scope>
    <source>
        <strain evidence="6 7">3608</strain>
    </source>
</reference>
<gene>
    <name evidence="6" type="ORF">HIM_08896</name>
</gene>
<dbReference type="GO" id="GO:0003677">
    <property type="term" value="F:DNA binding"/>
    <property type="evidence" value="ECO:0007669"/>
    <property type="project" value="InterPro"/>
</dbReference>
<dbReference type="InterPro" id="IPR050613">
    <property type="entry name" value="Sec_Metabolite_Reg"/>
</dbReference>
<dbReference type="GO" id="GO:0006351">
    <property type="term" value="P:DNA-templated transcription"/>
    <property type="evidence" value="ECO:0007669"/>
    <property type="project" value="InterPro"/>
</dbReference>
<organism evidence="6 7">
    <name type="scientific">Hirsutella minnesotensis 3608</name>
    <dbReference type="NCBI Taxonomy" id="1043627"/>
    <lineage>
        <taxon>Eukaryota</taxon>
        <taxon>Fungi</taxon>
        <taxon>Dikarya</taxon>
        <taxon>Ascomycota</taxon>
        <taxon>Pezizomycotina</taxon>
        <taxon>Sordariomycetes</taxon>
        <taxon>Hypocreomycetidae</taxon>
        <taxon>Hypocreales</taxon>
        <taxon>Ophiocordycipitaceae</taxon>
        <taxon>Hirsutella</taxon>
    </lineage>
</organism>
<evidence type="ECO:0000313" key="7">
    <source>
        <dbReference type="Proteomes" id="UP000054481"/>
    </source>
</evidence>
<dbReference type="InterPro" id="IPR036864">
    <property type="entry name" value="Zn2-C6_fun-type_DNA-bd_sf"/>
</dbReference>
<feature type="region of interest" description="Disordered" evidence="4">
    <location>
        <begin position="48"/>
        <end position="84"/>
    </location>
</feature>
<dbReference type="InterPro" id="IPR001138">
    <property type="entry name" value="Zn2Cys6_DnaBD"/>
</dbReference>
<feature type="region of interest" description="Disordered" evidence="4">
    <location>
        <begin position="603"/>
        <end position="635"/>
    </location>
</feature>
<dbReference type="OrthoDB" id="5344325at2759"/>
<dbReference type="CDD" id="cd00067">
    <property type="entry name" value="GAL4"/>
    <property type="match status" value="1"/>
</dbReference>
<evidence type="ECO:0000259" key="5">
    <source>
        <dbReference type="PROSITE" id="PS50048"/>
    </source>
</evidence>